<gene>
    <name evidence="2" type="ORF">PEVE_00044281</name>
</gene>
<proteinExistence type="predicted"/>
<dbReference type="EMBL" id="CALNXI010000931">
    <property type="protein sequence ID" value="CAH3147438.1"/>
    <property type="molecule type" value="Genomic_DNA"/>
</dbReference>
<accession>A0ABN8PPF4</accession>
<comment type="caution">
    <text evidence="2">The sequence shown here is derived from an EMBL/GenBank/DDBJ whole genome shotgun (WGS) entry which is preliminary data.</text>
</comment>
<keyword evidence="3" id="KW-1185">Reference proteome</keyword>
<reference evidence="2 3" key="1">
    <citation type="submission" date="2022-05" db="EMBL/GenBank/DDBJ databases">
        <authorList>
            <consortium name="Genoscope - CEA"/>
            <person name="William W."/>
        </authorList>
    </citation>
    <scope>NUCLEOTIDE SEQUENCE [LARGE SCALE GENOMIC DNA]</scope>
</reference>
<dbReference type="Proteomes" id="UP001159427">
    <property type="component" value="Unassembled WGS sequence"/>
</dbReference>
<protein>
    <recommendedName>
        <fullName evidence="1">Muconolactone isomerase domain-containing protein</fullName>
    </recommendedName>
</protein>
<feature type="domain" description="Muconolactone isomerase" evidence="1">
    <location>
        <begin position="317"/>
        <end position="396"/>
    </location>
</feature>
<evidence type="ECO:0000313" key="3">
    <source>
        <dbReference type="Proteomes" id="UP001159427"/>
    </source>
</evidence>
<sequence length="418" mass="47887">MSLLYLIKLTVEYKGIPQKQFIHTWLKQAEESLKAKEDGKILQLWKVVGERKVLYVMRVDNPDDIDRMSFSLPIVKEMGDQVELEVKPLRAYEAFATELNKKVTGEEDSFQELPTIPKAGLFYWITITIEYPGKTQDELLAVWLQEAKAAIGGKKKGSVVDIWKVIGERKVHVLMCVDSPYIVDRISFELPLMKQMGDSVQMEVTSVRPYEAFYDDLKKLAYSNLPPKSSTVLSEPKKCNYFDFFGFSLLVMRVDKPDDIDRMSFNLPIVKEMGDQVQLEVTPLRAYEAFATELNKKVTGEDDTFEELPTVPKEGLFFWLTFTIEYPGKTQDELLAVWLQEAKAAIGGKKKGSVVDIWKVIGERKVHVLMCVDSPDYIDRISFQLPLMKQMGDSVQVKVTSVRPYEAFHDDLKSWSSC</sequence>
<feature type="domain" description="Muconolactone isomerase" evidence="1">
    <location>
        <begin position="122"/>
        <end position="201"/>
    </location>
</feature>
<dbReference type="InterPro" id="IPR026029">
    <property type="entry name" value="MLI_dom"/>
</dbReference>
<dbReference type="SUPFAM" id="SSF54909">
    <property type="entry name" value="Dimeric alpha+beta barrel"/>
    <property type="match status" value="3"/>
</dbReference>
<dbReference type="InterPro" id="IPR011008">
    <property type="entry name" value="Dimeric_a/b-barrel"/>
</dbReference>
<evidence type="ECO:0000313" key="2">
    <source>
        <dbReference type="EMBL" id="CAH3147438.1"/>
    </source>
</evidence>
<dbReference type="Pfam" id="PF02426">
    <property type="entry name" value="MIase"/>
    <property type="match status" value="3"/>
</dbReference>
<evidence type="ECO:0000259" key="1">
    <source>
        <dbReference type="Pfam" id="PF02426"/>
    </source>
</evidence>
<organism evidence="2 3">
    <name type="scientific">Porites evermanni</name>
    <dbReference type="NCBI Taxonomy" id="104178"/>
    <lineage>
        <taxon>Eukaryota</taxon>
        <taxon>Metazoa</taxon>
        <taxon>Cnidaria</taxon>
        <taxon>Anthozoa</taxon>
        <taxon>Hexacorallia</taxon>
        <taxon>Scleractinia</taxon>
        <taxon>Fungiina</taxon>
        <taxon>Poritidae</taxon>
        <taxon>Porites</taxon>
    </lineage>
</organism>
<dbReference type="Gene3D" id="3.30.70.1060">
    <property type="entry name" value="Dimeric alpha+beta barrel"/>
    <property type="match status" value="3"/>
</dbReference>
<name>A0ABN8PPF4_9CNID</name>
<feature type="domain" description="Muconolactone isomerase" evidence="1">
    <location>
        <begin position="3"/>
        <end position="92"/>
    </location>
</feature>